<reference evidence="4" key="1">
    <citation type="journal article" date="2019" name="Int. J. Syst. Evol. Microbiol.">
        <title>The Global Catalogue of Microorganisms (GCM) 10K type strain sequencing project: providing services to taxonomists for standard genome sequencing and annotation.</title>
        <authorList>
            <consortium name="The Broad Institute Genomics Platform"/>
            <consortium name="The Broad Institute Genome Sequencing Center for Infectious Disease"/>
            <person name="Wu L."/>
            <person name="Ma J."/>
        </authorList>
    </citation>
    <scope>NUCLEOTIDE SEQUENCE [LARGE SCALE GENOMIC DNA]</scope>
    <source>
        <strain evidence="4">JCM 17458</strain>
    </source>
</reference>
<feature type="domain" description="AB hydrolase-1" evidence="2">
    <location>
        <begin position="42"/>
        <end position="259"/>
    </location>
</feature>
<keyword evidence="1" id="KW-0560">Oxidoreductase</keyword>
<evidence type="ECO:0000313" key="4">
    <source>
        <dbReference type="Proteomes" id="UP001501586"/>
    </source>
</evidence>
<dbReference type="PANTHER" id="PTHR43433">
    <property type="entry name" value="HYDROLASE, ALPHA/BETA FOLD FAMILY PROTEIN"/>
    <property type="match status" value="1"/>
</dbReference>
<keyword evidence="4" id="KW-1185">Reference proteome</keyword>
<gene>
    <name evidence="3" type="ORF">GCM10022261_09380</name>
</gene>
<comment type="caution">
    <text evidence="3">The sequence shown here is derived from an EMBL/GenBank/DDBJ whole genome shotgun (WGS) entry which is preliminary data.</text>
</comment>
<sequence>MERRAVTTGKVDLDASRRGAGDPLLLIRTALAVDELEPLAAQPPLADRFRIITYDRRGYGASTSIAGPGSIARDAADALAVLDAFDTASAHVLGVSFSAAIALELAILAPDRVRSLILIEPPPSIEPGAAEFRGTSRRLMELHEREGTSAALGAFMPLIAGPNWRAEYDRVVPGMSERIERDAEAFFGTDMPALIEWRVEPDRTSAVTCPVLHISGGDSGPRFANVPGRVRTLLPQAESVPVEGAGHDVAFTHPEAVAAEVARFLSR</sequence>
<dbReference type="InterPro" id="IPR000073">
    <property type="entry name" value="AB_hydrolase_1"/>
</dbReference>
<dbReference type="Pfam" id="PF12697">
    <property type="entry name" value="Abhydrolase_6"/>
    <property type="match status" value="1"/>
</dbReference>
<dbReference type="Gene3D" id="3.40.50.1820">
    <property type="entry name" value="alpha/beta hydrolase"/>
    <property type="match status" value="1"/>
</dbReference>
<dbReference type="InterPro" id="IPR000639">
    <property type="entry name" value="Epox_hydrolase-like"/>
</dbReference>
<keyword evidence="1" id="KW-0575">Peroxidase</keyword>
<evidence type="ECO:0000256" key="1">
    <source>
        <dbReference type="ARBA" id="ARBA00022559"/>
    </source>
</evidence>
<evidence type="ECO:0000259" key="2">
    <source>
        <dbReference type="Pfam" id="PF12697"/>
    </source>
</evidence>
<dbReference type="SUPFAM" id="SSF53474">
    <property type="entry name" value="alpha/beta-Hydrolases"/>
    <property type="match status" value="1"/>
</dbReference>
<keyword evidence="3" id="KW-0378">Hydrolase</keyword>
<dbReference type="PRINTS" id="PR00111">
    <property type="entry name" value="ABHYDROLASE"/>
</dbReference>
<accession>A0ABP8EHK3</accession>
<dbReference type="EMBL" id="BAABAZ010000004">
    <property type="protein sequence ID" value="GAA4283407.1"/>
    <property type="molecule type" value="Genomic_DNA"/>
</dbReference>
<name>A0ABP8EHK3_9MICO</name>
<dbReference type="InterPro" id="IPR050471">
    <property type="entry name" value="AB_hydrolase"/>
</dbReference>
<dbReference type="GO" id="GO:0016787">
    <property type="term" value="F:hydrolase activity"/>
    <property type="evidence" value="ECO:0007669"/>
    <property type="project" value="UniProtKB-KW"/>
</dbReference>
<dbReference type="PANTHER" id="PTHR43433:SF10">
    <property type="entry name" value="AB HYDROLASE-1 DOMAIN-CONTAINING PROTEIN"/>
    <property type="match status" value="1"/>
</dbReference>
<dbReference type="RefSeq" id="WP_236863468.1">
    <property type="nucleotide sequence ID" value="NZ_BAABAZ010000004.1"/>
</dbReference>
<dbReference type="PRINTS" id="PR00412">
    <property type="entry name" value="EPOXHYDRLASE"/>
</dbReference>
<proteinExistence type="predicted"/>
<organism evidence="3 4">
    <name type="scientific">Brevibacterium daeguense</name>
    <dbReference type="NCBI Taxonomy" id="909936"/>
    <lineage>
        <taxon>Bacteria</taxon>
        <taxon>Bacillati</taxon>
        <taxon>Actinomycetota</taxon>
        <taxon>Actinomycetes</taxon>
        <taxon>Micrococcales</taxon>
        <taxon>Brevibacteriaceae</taxon>
        <taxon>Brevibacterium</taxon>
    </lineage>
</organism>
<protein>
    <submittedName>
        <fullName evidence="3">Alpha/beta hydrolase</fullName>
    </submittedName>
</protein>
<dbReference type="InterPro" id="IPR029058">
    <property type="entry name" value="AB_hydrolase_fold"/>
</dbReference>
<dbReference type="Proteomes" id="UP001501586">
    <property type="component" value="Unassembled WGS sequence"/>
</dbReference>
<evidence type="ECO:0000313" key="3">
    <source>
        <dbReference type="EMBL" id="GAA4283407.1"/>
    </source>
</evidence>